<dbReference type="InterPro" id="IPR050832">
    <property type="entry name" value="Bact_Acetyltransf"/>
</dbReference>
<dbReference type="AlphaFoldDB" id="A0A369UKK2"/>
<organism evidence="4 5">
    <name type="scientific">Dyella tabacisoli</name>
    <dbReference type="NCBI Taxonomy" id="2282381"/>
    <lineage>
        <taxon>Bacteria</taxon>
        <taxon>Pseudomonadati</taxon>
        <taxon>Pseudomonadota</taxon>
        <taxon>Gammaproteobacteria</taxon>
        <taxon>Lysobacterales</taxon>
        <taxon>Rhodanobacteraceae</taxon>
        <taxon>Dyella</taxon>
    </lineage>
</organism>
<protein>
    <submittedName>
        <fullName evidence="4">N-acetyltransferase</fullName>
    </submittedName>
</protein>
<evidence type="ECO:0000313" key="5">
    <source>
        <dbReference type="Proteomes" id="UP000253782"/>
    </source>
</evidence>
<keyword evidence="5" id="KW-1185">Reference proteome</keyword>
<keyword evidence="2" id="KW-0012">Acyltransferase</keyword>
<dbReference type="OrthoDB" id="5525374at2"/>
<name>A0A369UKK2_9GAMM</name>
<dbReference type="InterPro" id="IPR016181">
    <property type="entry name" value="Acyl_CoA_acyltransferase"/>
</dbReference>
<gene>
    <name evidence="4" type="ORF">DVJ77_14040</name>
</gene>
<dbReference type="GO" id="GO:0016747">
    <property type="term" value="F:acyltransferase activity, transferring groups other than amino-acyl groups"/>
    <property type="evidence" value="ECO:0007669"/>
    <property type="project" value="InterPro"/>
</dbReference>
<dbReference type="Gene3D" id="3.40.630.30">
    <property type="match status" value="1"/>
</dbReference>
<evidence type="ECO:0000256" key="1">
    <source>
        <dbReference type="ARBA" id="ARBA00022679"/>
    </source>
</evidence>
<dbReference type="CDD" id="cd04301">
    <property type="entry name" value="NAT_SF"/>
    <property type="match status" value="1"/>
</dbReference>
<comment type="caution">
    <text evidence="4">The sequence shown here is derived from an EMBL/GenBank/DDBJ whole genome shotgun (WGS) entry which is preliminary data.</text>
</comment>
<evidence type="ECO:0000256" key="2">
    <source>
        <dbReference type="ARBA" id="ARBA00023315"/>
    </source>
</evidence>
<dbReference type="Proteomes" id="UP000253782">
    <property type="component" value="Unassembled WGS sequence"/>
</dbReference>
<dbReference type="SUPFAM" id="SSF55729">
    <property type="entry name" value="Acyl-CoA N-acyltransferases (Nat)"/>
    <property type="match status" value="1"/>
</dbReference>
<dbReference type="InterPro" id="IPR000182">
    <property type="entry name" value="GNAT_dom"/>
</dbReference>
<proteinExistence type="predicted"/>
<dbReference type="Pfam" id="PF00583">
    <property type="entry name" value="Acetyltransf_1"/>
    <property type="match status" value="1"/>
</dbReference>
<dbReference type="PROSITE" id="PS51186">
    <property type="entry name" value="GNAT"/>
    <property type="match status" value="1"/>
</dbReference>
<evidence type="ECO:0000313" key="4">
    <source>
        <dbReference type="EMBL" id="RDD81086.1"/>
    </source>
</evidence>
<accession>A0A369UKK2</accession>
<dbReference type="PANTHER" id="PTHR43877">
    <property type="entry name" value="AMINOALKYLPHOSPHONATE N-ACETYLTRANSFERASE-RELATED-RELATED"/>
    <property type="match status" value="1"/>
</dbReference>
<dbReference type="PANTHER" id="PTHR43877:SF2">
    <property type="entry name" value="AMINOALKYLPHOSPHONATE N-ACETYLTRANSFERASE-RELATED"/>
    <property type="match status" value="1"/>
</dbReference>
<feature type="domain" description="N-acetyltransferase" evidence="3">
    <location>
        <begin position="1"/>
        <end position="155"/>
    </location>
</feature>
<evidence type="ECO:0000259" key="3">
    <source>
        <dbReference type="PROSITE" id="PS51186"/>
    </source>
</evidence>
<dbReference type="EMBL" id="QQAH01000012">
    <property type="protein sequence ID" value="RDD81086.1"/>
    <property type="molecule type" value="Genomic_DNA"/>
</dbReference>
<keyword evidence="1 4" id="KW-0808">Transferase</keyword>
<sequence>MRLRAATERDLVFMRELYGVLRADELAPLPWPNATKQTFLDDQFALQHLHFVRHYAAADFLVIEHDHSPVGRFYLLHEAAADFMIVDIALLPTWRQLGVGTELIRATQNRASSFGRGVALHVDQRNTAARRLYERLGFQVVAEEGPYQRMLWQYE</sequence>
<reference evidence="4 5" key="1">
    <citation type="submission" date="2018-07" db="EMBL/GenBank/DDBJ databases">
        <title>Dyella tabacisoli L4-6T, whole genome shotgun sequence.</title>
        <authorList>
            <person name="Zhou X.-K."/>
            <person name="Li W.-J."/>
            <person name="Duan Y.-Q."/>
        </authorList>
    </citation>
    <scope>NUCLEOTIDE SEQUENCE [LARGE SCALE GENOMIC DNA]</scope>
    <source>
        <strain evidence="4 5">L4-6</strain>
    </source>
</reference>